<proteinExistence type="predicted"/>
<protein>
    <submittedName>
        <fullName evidence="2">Uncharacterized protein</fullName>
    </submittedName>
</protein>
<gene>
    <name evidence="2" type="ORF">FE257_007096</name>
</gene>
<dbReference type="Proteomes" id="UP001194746">
    <property type="component" value="Unassembled WGS sequence"/>
</dbReference>
<evidence type="ECO:0000313" key="2">
    <source>
        <dbReference type="EMBL" id="KAF9889588.1"/>
    </source>
</evidence>
<evidence type="ECO:0000256" key="1">
    <source>
        <dbReference type="SAM" id="MobiDB-lite"/>
    </source>
</evidence>
<keyword evidence="3" id="KW-1185">Reference proteome</keyword>
<organism evidence="2 3">
    <name type="scientific">Aspergillus nanangensis</name>
    <dbReference type="NCBI Taxonomy" id="2582783"/>
    <lineage>
        <taxon>Eukaryota</taxon>
        <taxon>Fungi</taxon>
        <taxon>Dikarya</taxon>
        <taxon>Ascomycota</taxon>
        <taxon>Pezizomycotina</taxon>
        <taxon>Eurotiomycetes</taxon>
        <taxon>Eurotiomycetidae</taxon>
        <taxon>Eurotiales</taxon>
        <taxon>Aspergillaceae</taxon>
        <taxon>Aspergillus</taxon>
        <taxon>Aspergillus subgen. Circumdati</taxon>
    </lineage>
</organism>
<sequence>MPSLIPHWQSPWETILAGLVPPDSHPGLVPDGGWDAWEWGHGISGLRQDPCGLRSYAGNSGTQRLAHGSSPSYPARPNFGKDPPGSHVIVRELQKTHMSVPVRRSSWKYKAIRSKFLDYPSVS</sequence>
<dbReference type="AlphaFoldDB" id="A0AAD4GVL2"/>
<dbReference type="EMBL" id="VCAU01000034">
    <property type="protein sequence ID" value="KAF9889588.1"/>
    <property type="molecule type" value="Genomic_DNA"/>
</dbReference>
<comment type="caution">
    <text evidence="2">The sequence shown here is derived from an EMBL/GenBank/DDBJ whole genome shotgun (WGS) entry which is preliminary data.</text>
</comment>
<name>A0AAD4GVL2_ASPNN</name>
<reference evidence="2" key="2">
    <citation type="submission" date="2020-02" db="EMBL/GenBank/DDBJ databases">
        <authorList>
            <person name="Gilchrist C.L.M."/>
            <person name="Chooi Y.-H."/>
        </authorList>
    </citation>
    <scope>NUCLEOTIDE SEQUENCE</scope>
    <source>
        <strain evidence="2">MST-FP2251</strain>
    </source>
</reference>
<reference evidence="2" key="1">
    <citation type="journal article" date="2019" name="Beilstein J. Org. Chem.">
        <title>Nanangenines: drimane sesquiterpenoids as the dominant metabolite cohort of a novel Australian fungus, Aspergillus nanangensis.</title>
        <authorList>
            <person name="Lacey H.J."/>
            <person name="Gilchrist C.L.M."/>
            <person name="Crombie A."/>
            <person name="Kalaitzis J.A."/>
            <person name="Vuong D."/>
            <person name="Rutledge P.J."/>
            <person name="Turner P."/>
            <person name="Pitt J.I."/>
            <person name="Lacey E."/>
            <person name="Chooi Y.H."/>
            <person name="Piggott A.M."/>
        </authorList>
    </citation>
    <scope>NUCLEOTIDE SEQUENCE</scope>
    <source>
        <strain evidence="2">MST-FP2251</strain>
    </source>
</reference>
<evidence type="ECO:0000313" key="3">
    <source>
        <dbReference type="Proteomes" id="UP001194746"/>
    </source>
</evidence>
<feature type="region of interest" description="Disordered" evidence="1">
    <location>
        <begin position="57"/>
        <end position="85"/>
    </location>
</feature>
<accession>A0AAD4GVL2</accession>